<reference evidence="1 2" key="1">
    <citation type="submission" date="2020-08" db="EMBL/GenBank/DDBJ databases">
        <title>Sequencing the genomes of 1000 actinobacteria strains.</title>
        <authorList>
            <person name="Klenk H.-P."/>
        </authorList>
    </citation>
    <scope>NUCLEOTIDE SEQUENCE [LARGE SCALE GENOMIC DNA]</scope>
    <source>
        <strain evidence="1 2">DSM 45084</strain>
    </source>
</reference>
<dbReference type="AlphaFoldDB" id="A0A7W7T6E6"/>
<evidence type="ECO:0000313" key="1">
    <source>
        <dbReference type="EMBL" id="MBB4967181.1"/>
    </source>
</evidence>
<name>A0A7W7T6E6_9PSEU</name>
<dbReference type="SUPFAM" id="SSF54427">
    <property type="entry name" value="NTF2-like"/>
    <property type="match status" value="1"/>
</dbReference>
<sequence>MTRGYQATEEEIHSVLDWFGRWDALAVAKDVEALADLSYFPVNAVTDGSARIWDRERFLVEMGKALAGSGTMESERTPVFVNANLVVVFTDAVFTFGDDSVETRYADILIKVDGDWRFQTMAQGGW</sequence>
<dbReference type="Proteomes" id="UP000542674">
    <property type="component" value="Unassembled WGS sequence"/>
</dbReference>
<proteinExistence type="predicted"/>
<evidence type="ECO:0000313" key="2">
    <source>
        <dbReference type="Proteomes" id="UP000542674"/>
    </source>
</evidence>
<keyword evidence="2" id="KW-1185">Reference proteome</keyword>
<dbReference type="EMBL" id="JACHJS010000001">
    <property type="protein sequence ID" value="MBB4967181.1"/>
    <property type="molecule type" value="Genomic_DNA"/>
</dbReference>
<evidence type="ECO:0008006" key="3">
    <source>
        <dbReference type="Google" id="ProtNLM"/>
    </source>
</evidence>
<gene>
    <name evidence="1" type="ORF">F4559_004540</name>
</gene>
<dbReference type="RefSeq" id="WP_184671664.1">
    <property type="nucleotide sequence ID" value="NZ_BAABAI010000020.1"/>
</dbReference>
<organism evidence="1 2">
    <name type="scientific">Saccharothrix violaceirubra</name>
    <dbReference type="NCBI Taxonomy" id="413306"/>
    <lineage>
        <taxon>Bacteria</taxon>
        <taxon>Bacillati</taxon>
        <taxon>Actinomycetota</taxon>
        <taxon>Actinomycetes</taxon>
        <taxon>Pseudonocardiales</taxon>
        <taxon>Pseudonocardiaceae</taxon>
        <taxon>Saccharothrix</taxon>
    </lineage>
</organism>
<accession>A0A7W7T6E6</accession>
<comment type="caution">
    <text evidence="1">The sequence shown here is derived from an EMBL/GenBank/DDBJ whole genome shotgun (WGS) entry which is preliminary data.</text>
</comment>
<protein>
    <recommendedName>
        <fullName evidence="3">Nuclear transport factor 2 family protein</fullName>
    </recommendedName>
</protein>
<dbReference type="Gene3D" id="3.10.450.50">
    <property type="match status" value="1"/>
</dbReference>
<dbReference type="InterPro" id="IPR032710">
    <property type="entry name" value="NTF2-like_dom_sf"/>
</dbReference>